<keyword evidence="5" id="KW-0325">Glycoprotein</keyword>
<dbReference type="EMBL" id="CABFNP030001297">
    <property type="protein sequence ID" value="CAI6097845.1"/>
    <property type="molecule type" value="Genomic_DNA"/>
</dbReference>
<keyword evidence="5" id="KW-0336">GPI-anchor</keyword>
<feature type="binding site" description="axial binding residue" evidence="9">
    <location>
        <position position="52"/>
    </location>
    <ligand>
        <name>heme</name>
        <dbReference type="ChEBI" id="CHEBI:30413"/>
    </ligand>
    <ligandPart>
        <name>Fe</name>
        <dbReference type="ChEBI" id="CHEBI:18248"/>
    </ligandPart>
</feature>
<evidence type="ECO:0000256" key="7">
    <source>
        <dbReference type="ARBA" id="ARBA00023157"/>
    </source>
</evidence>
<comment type="caution">
    <text evidence="13">The sequence shown here is derived from an EMBL/GenBank/DDBJ whole genome shotgun (WGS) entry which is preliminary data.</text>
</comment>
<name>A0AA35Q9Y8_9HYPO</name>
<dbReference type="GO" id="GO:0046872">
    <property type="term" value="F:metal ion binding"/>
    <property type="evidence" value="ECO:0007669"/>
    <property type="project" value="UniProtKB-UniRule"/>
</dbReference>
<comment type="subcellular location">
    <subcellularLocation>
        <location evidence="1">Membrane</location>
        <topology evidence="1">Lipid-anchor</topology>
        <topology evidence="1">GPI-anchor</topology>
    </subcellularLocation>
    <subcellularLocation>
        <location evidence="2">Secreted</location>
    </subcellularLocation>
</comment>
<evidence type="ECO:0000256" key="10">
    <source>
        <dbReference type="SAM" id="MobiDB-lite"/>
    </source>
</evidence>
<comment type="caution">
    <text evidence="9">Lacks conserved residue(s) required for the propagation of feature annotation.</text>
</comment>
<proteinExistence type="inferred from homology"/>
<feature type="disulfide bond" evidence="9">
    <location>
        <begin position="48"/>
        <end position="55"/>
    </location>
</feature>
<evidence type="ECO:0000313" key="14">
    <source>
        <dbReference type="Proteomes" id="UP001160390"/>
    </source>
</evidence>
<evidence type="ECO:0000259" key="12">
    <source>
        <dbReference type="PROSITE" id="PS52012"/>
    </source>
</evidence>
<keyword evidence="4" id="KW-0964">Secreted</keyword>
<dbReference type="GO" id="GO:0005576">
    <property type="term" value="C:extracellular region"/>
    <property type="evidence" value="ECO:0007669"/>
    <property type="project" value="UniProtKB-SubCell"/>
</dbReference>
<dbReference type="PROSITE" id="PS52012">
    <property type="entry name" value="CFEM"/>
    <property type="match status" value="1"/>
</dbReference>
<gene>
    <name evidence="13" type="ORF">CCHLO57077_00005557</name>
</gene>
<dbReference type="AlphaFoldDB" id="A0AA35Q9Y8"/>
<keyword evidence="7 9" id="KW-1015">Disulfide bond</keyword>
<keyword evidence="5" id="KW-0472">Membrane</keyword>
<keyword evidence="9" id="KW-0349">Heme</keyword>
<feature type="signal peptide" evidence="11">
    <location>
        <begin position="1"/>
        <end position="18"/>
    </location>
</feature>
<evidence type="ECO:0000256" key="4">
    <source>
        <dbReference type="ARBA" id="ARBA00022525"/>
    </source>
</evidence>
<dbReference type="GO" id="GO:0098552">
    <property type="term" value="C:side of membrane"/>
    <property type="evidence" value="ECO:0007669"/>
    <property type="project" value="UniProtKB-KW"/>
</dbReference>
<evidence type="ECO:0000256" key="11">
    <source>
        <dbReference type="SAM" id="SignalP"/>
    </source>
</evidence>
<comment type="similarity">
    <text evidence="3">Belongs to the RBT5 family.</text>
</comment>
<evidence type="ECO:0000256" key="1">
    <source>
        <dbReference type="ARBA" id="ARBA00004589"/>
    </source>
</evidence>
<dbReference type="InterPro" id="IPR008427">
    <property type="entry name" value="Extracellular_membr_CFEM_dom"/>
</dbReference>
<reference evidence="13" key="1">
    <citation type="submission" date="2023-01" db="EMBL/GenBank/DDBJ databases">
        <authorList>
            <person name="Piombo E."/>
        </authorList>
    </citation>
    <scope>NUCLEOTIDE SEQUENCE</scope>
</reference>
<dbReference type="Proteomes" id="UP001160390">
    <property type="component" value="Unassembled WGS sequence"/>
</dbReference>
<evidence type="ECO:0000256" key="8">
    <source>
        <dbReference type="ARBA" id="ARBA00023288"/>
    </source>
</evidence>
<evidence type="ECO:0000313" key="13">
    <source>
        <dbReference type="EMBL" id="CAI6097845.1"/>
    </source>
</evidence>
<protein>
    <recommendedName>
        <fullName evidence="12">CFEM domain-containing protein</fullName>
    </recommendedName>
</protein>
<keyword evidence="8" id="KW-0449">Lipoprotein</keyword>
<dbReference type="Pfam" id="PF05730">
    <property type="entry name" value="CFEM"/>
    <property type="match status" value="1"/>
</dbReference>
<organism evidence="13 14">
    <name type="scientific">Clonostachys chloroleuca</name>
    <dbReference type="NCBI Taxonomy" id="1926264"/>
    <lineage>
        <taxon>Eukaryota</taxon>
        <taxon>Fungi</taxon>
        <taxon>Dikarya</taxon>
        <taxon>Ascomycota</taxon>
        <taxon>Pezizomycotina</taxon>
        <taxon>Sordariomycetes</taxon>
        <taxon>Hypocreomycetidae</taxon>
        <taxon>Hypocreales</taxon>
        <taxon>Bionectriaceae</taxon>
        <taxon>Clonostachys</taxon>
    </lineage>
</organism>
<keyword evidence="9" id="KW-0408">Iron</keyword>
<evidence type="ECO:0000256" key="5">
    <source>
        <dbReference type="ARBA" id="ARBA00022622"/>
    </source>
</evidence>
<keyword evidence="6 11" id="KW-0732">Signal</keyword>
<evidence type="ECO:0000256" key="9">
    <source>
        <dbReference type="PROSITE-ProRule" id="PRU01356"/>
    </source>
</evidence>
<accession>A0AA35Q9Y8</accession>
<evidence type="ECO:0000256" key="3">
    <source>
        <dbReference type="ARBA" id="ARBA00010031"/>
    </source>
</evidence>
<feature type="chain" id="PRO_5041412668" description="CFEM domain-containing protein" evidence="11">
    <location>
        <begin position="19"/>
        <end position="144"/>
    </location>
</feature>
<evidence type="ECO:0000256" key="6">
    <source>
        <dbReference type="ARBA" id="ARBA00022729"/>
    </source>
</evidence>
<feature type="region of interest" description="Disordered" evidence="10">
    <location>
        <begin position="101"/>
        <end position="125"/>
    </location>
</feature>
<keyword evidence="14" id="KW-1185">Reference proteome</keyword>
<evidence type="ECO:0000256" key="2">
    <source>
        <dbReference type="ARBA" id="ARBA00004613"/>
    </source>
</evidence>
<sequence length="144" mass="14740">MKWTTILLLAATTGGAAAASVDDLLKIQAKLPKCSVGCIASGAQALGCNLTDFECQCNNYEAIKDETAPCMVKAGCNLTEIATASSVVTDLCFNQLKTNSTSTATSTGVKSLQTDTKGSLGTPSSAPQSWLMSAIILAGIVAML</sequence>
<feature type="domain" description="CFEM" evidence="12">
    <location>
        <begin position="1"/>
        <end position="119"/>
    </location>
</feature>
<keyword evidence="9" id="KW-0479">Metal-binding</keyword>